<organism evidence="3 4">
    <name type="scientific">Pseudonocardia parietis</name>
    <dbReference type="NCBI Taxonomy" id="570936"/>
    <lineage>
        <taxon>Bacteria</taxon>
        <taxon>Bacillati</taxon>
        <taxon>Actinomycetota</taxon>
        <taxon>Actinomycetes</taxon>
        <taxon>Pseudonocardiales</taxon>
        <taxon>Pseudonocardiaceae</taxon>
        <taxon>Pseudonocardia</taxon>
    </lineage>
</organism>
<dbReference type="InterPro" id="IPR036291">
    <property type="entry name" value="NAD(P)-bd_dom_sf"/>
</dbReference>
<dbReference type="SUPFAM" id="SSF51735">
    <property type="entry name" value="NAD(P)-binding Rossmann-fold domains"/>
    <property type="match status" value="1"/>
</dbReference>
<dbReference type="RefSeq" id="WP_307862593.1">
    <property type="nucleotide sequence ID" value="NZ_JAGINU010000001.1"/>
</dbReference>
<comment type="caution">
    <text evidence="3">The sequence shown here is derived from an EMBL/GenBank/DDBJ whole genome shotgun (WGS) entry which is preliminary data.</text>
</comment>
<dbReference type="Pfam" id="PF13561">
    <property type="entry name" value="adh_short_C2"/>
    <property type="match status" value="1"/>
</dbReference>
<accession>A0ABS4VZY2</accession>
<dbReference type="PRINTS" id="PR00080">
    <property type="entry name" value="SDRFAMILY"/>
</dbReference>
<dbReference type="PANTHER" id="PTHR42760:SF133">
    <property type="entry name" value="3-OXOACYL-[ACYL-CARRIER-PROTEIN] REDUCTASE"/>
    <property type="match status" value="1"/>
</dbReference>
<name>A0ABS4VZY2_9PSEU</name>
<evidence type="ECO:0000313" key="4">
    <source>
        <dbReference type="Proteomes" id="UP001519295"/>
    </source>
</evidence>
<dbReference type="InterPro" id="IPR020904">
    <property type="entry name" value="Sc_DH/Rdtase_CS"/>
</dbReference>
<keyword evidence="2" id="KW-0560">Oxidoreductase</keyword>
<evidence type="ECO:0000256" key="2">
    <source>
        <dbReference type="ARBA" id="ARBA00023002"/>
    </source>
</evidence>
<dbReference type="PROSITE" id="PS00061">
    <property type="entry name" value="ADH_SHORT"/>
    <property type="match status" value="1"/>
</dbReference>
<keyword evidence="4" id="KW-1185">Reference proteome</keyword>
<dbReference type="InterPro" id="IPR002347">
    <property type="entry name" value="SDR_fam"/>
</dbReference>
<proteinExistence type="inferred from homology"/>
<dbReference type="Gene3D" id="3.40.50.720">
    <property type="entry name" value="NAD(P)-binding Rossmann-like Domain"/>
    <property type="match status" value="1"/>
</dbReference>
<dbReference type="PRINTS" id="PR00081">
    <property type="entry name" value="GDHRDH"/>
</dbReference>
<evidence type="ECO:0000256" key="1">
    <source>
        <dbReference type="ARBA" id="ARBA00006484"/>
    </source>
</evidence>
<gene>
    <name evidence="3" type="ORF">JOF36_005165</name>
</gene>
<dbReference type="Proteomes" id="UP001519295">
    <property type="component" value="Unassembled WGS sequence"/>
</dbReference>
<sequence length="256" mass="26146">MTAPAPAELFDLTGRTAVVTGASSGLGVRFAGVLAAAGATVFVAARRAAKLAEIAADDDRLHPVVADVSEETDRTALIDAAVAGGSGSIDVLVNNAGVESGAKPADETPAGFAGVLNTNLVAPFHLAQLAARHPGPDGLSIVNISSVLGLVSAAPLGGASYASSKAGLVGLTRELAGHWGRSGIRVNALAPGWFRTEMNEDLFADERSVRWIERNTMLRRPGSPPELDTALLFLASPASTYVTGQVLAVDGGWTAR</sequence>
<protein>
    <submittedName>
        <fullName evidence="3">NAD(P)-dependent dehydrogenase (Short-subunit alcohol dehydrogenase family)</fullName>
    </submittedName>
</protein>
<dbReference type="EMBL" id="JAGINU010000001">
    <property type="protein sequence ID" value="MBP2369469.1"/>
    <property type="molecule type" value="Genomic_DNA"/>
</dbReference>
<reference evidence="3 4" key="1">
    <citation type="submission" date="2021-03" db="EMBL/GenBank/DDBJ databases">
        <title>Sequencing the genomes of 1000 actinobacteria strains.</title>
        <authorList>
            <person name="Klenk H.-P."/>
        </authorList>
    </citation>
    <scope>NUCLEOTIDE SEQUENCE [LARGE SCALE GENOMIC DNA]</scope>
    <source>
        <strain evidence="3 4">DSM 45256</strain>
    </source>
</reference>
<comment type="similarity">
    <text evidence="1">Belongs to the short-chain dehydrogenases/reductases (SDR) family.</text>
</comment>
<evidence type="ECO:0000313" key="3">
    <source>
        <dbReference type="EMBL" id="MBP2369469.1"/>
    </source>
</evidence>
<dbReference type="PANTHER" id="PTHR42760">
    <property type="entry name" value="SHORT-CHAIN DEHYDROGENASES/REDUCTASES FAMILY MEMBER"/>
    <property type="match status" value="1"/>
</dbReference>